<reference evidence="8 9" key="1">
    <citation type="submission" date="2015-01" db="EMBL/GenBank/DDBJ databases">
        <title>The Genome Sequence of Fonsecaea pedrosoi CBS 271.37.</title>
        <authorList>
            <consortium name="The Broad Institute Genomics Platform"/>
            <person name="Cuomo C."/>
            <person name="de Hoog S."/>
            <person name="Gorbushina A."/>
            <person name="Stielow B."/>
            <person name="Teixiera M."/>
            <person name="Abouelleil A."/>
            <person name="Chapman S.B."/>
            <person name="Priest M."/>
            <person name="Young S.K."/>
            <person name="Wortman J."/>
            <person name="Nusbaum C."/>
            <person name="Birren B."/>
        </authorList>
    </citation>
    <scope>NUCLEOTIDE SEQUENCE [LARGE SCALE GENOMIC DNA]</scope>
    <source>
        <strain evidence="8 9">CBS 271.37</strain>
    </source>
</reference>
<comment type="cofactor">
    <cofactor evidence="1 6">
        <name>heme</name>
        <dbReference type="ChEBI" id="CHEBI:30413"/>
    </cofactor>
</comment>
<dbReference type="PRINTS" id="PR00385">
    <property type="entry name" value="P450"/>
</dbReference>
<dbReference type="InterPro" id="IPR002401">
    <property type="entry name" value="Cyt_P450_E_grp-I"/>
</dbReference>
<evidence type="ECO:0000256" key="5">
    <source>
        <dbReference type="ARBA" id="ARBA00023004"/>
    </source>
</evidence>
<keyword evidence="3 6" id="KW-0479">Metal-binding</keyword>
<dbReference type="AlphaFoldDB" id="A0A0D2H0S6"/>
<dbReference type="CDD" id="cd11060">
    <property type="entry name" value="CYP57A1-like"/>
    <property type="match status" value="1"/>
</dbReference>
<dbReference type="Pfam" id="PF00067">
    <property type="entry name" value="p450"/>
    <property type="match status" value="1"/>
</dbReference>
<dbReference type="Proteomes" id="UP000053029">
    <property type="component" value="Unassembled WGS sequence"/>
</dbReference>
<evidence type="ECO:0000313" key="9">
    <source>
        <dbReference type="Proteomes" id="UP000053029"/>
    </source>
</evidence>
<dbReference type="GO" id="GO:0016705">
    <property type="term" value="F:oxidoreductase activity, acting on paired donors, with incorporation or reduction of molecular oxygen"/>
    <property type="evidence" value="ECO:0007669"/>
    <property type="project" value="InterPro"/>
</dbReference>
<dbReference type="PRINTS" id="PR00463">
    <property type="entry name" value="EP450I"/>
</dbReference>
<dbReference type="InterPro" id="IPR017972">
    <property type="entry name" value="Cyt_P450_CS"/>
</dbReference>
<evidence type="ECO:0000256" key="1">
    <source>
        <dbReference type="ARBA" id="ARBA00001971"/>
    </source>
</evidence>
<dbReference type="InterPro" id="IPR050121">
    <property type="entry name" value="Cytochrome_P450_monoxygenase"/>
</dbReference>
<dbReference type="GO" id="GO:0005506">
    <property type="term" value="F:iron ion binding"/>
    <property type="evidence" value="ECO:0007669"/>
    <property type="project" value="InterPro"/>
</dbReference>
<dbReference type="InterPro" id="IPR036396">
    <property type="entry name" value="Cyt_P450_sf"/>
</dbReference>
<keyword evidence="4 7" id="KW-0560">Oxidoreductase</keyword>
<dbReference type="SUPFAM" id="SSF48264">
    <property type="entry name" value="Cytochrome P450"/>
    <property type="match status" value="1"/>
</dbReference>
<evidence type="ECO:0000313" key="8">
    <source>
        <dbReference type="EMBL" id="KIW84465.1"/>
    </source>
</evidence>
<proteinExistence type="inferred from homology"/>
<name>A0A0D2H0S6_9EURO</name>
<dbReference type="RefSeq" id="XP_013288273.1">
    <property type="nucleotide sequence ID" value="XM_013432819.1"/>
</dbReference>
<evidence type="ECO:0000256" key="3">
    <source>
        <dbReference type="ARBA" id="ARBA00022723"/>
    </source>
</evidence>
<keyword evidence="7" id="KW-0503">Monooxygenase</keyword>
<dbReference type="EMBL" id="KN846970">
    <property type="protein sequence ID" value="KIW84465.1"/>
    <property type="molecule type" value="Genomic_DNA"/>
</dbReference>
<evidence type="ECO:0000256" key="4">
    <source>
        <dbReference type="ARBA" id="ARBA00023002"/>
    </source>
</evidence>
<dbReference type="VEuPathDB" id="FungiDB:Z517_03715"/>
<evidence type="ECO:0000256" key="2">
    <source>
        <dbReference type="ARBA" id="ARBA00010617"/>
    </source>
</evidence>
<dbReference type="GeneID" id="25303205"/>
<dbReference type="STRING" id="1442368.A0A0D2H0S6"/>
<comment type="similarity">
    <text evidence="2 7">Belongs to the cytochrome P450 family.</text>
</comment>
<dbReference type="InterPro" id="IPR001128">
    <property type="entry name" value="Cyt_P450"/>
</dbReference>
<dbReference type="Gene3D" id="1.10.630.10">
    <property type="entry name" value="Cytochrome P450"/>
    <property type="match status" value="1"/>
</dbReference>
<evidence type="ECO:0000256" key="7">
    <source>
        <dbReference type="RuleBase" id="RU000461"/>
    </source>
</evidence>
<accession>A0A0D2H0S6</accession>
<gene>
    <name evidence="8" type="ORF">Z517_03715</name>
</gene>
<dbReference type="PANTHER" id="PTHR24305:SF232">
    <property type="entry name" value="P450, PUTATIVE (EUROFUNG)-RELATED"/>
    <property type="match status" value="1"/>
</dbReference>
<dbReference type="GO" id="GO:0004497">
    <property type="term" value="F:monooxygenase activity"/>
    <property type="evidence" value="ECO:0007669"/>
    <property type="project" value="UniProtKB-KW"/>
</dbReference>
<evidence type="ECO:0000256" key="6">
    <source>
        <dbReference type="PIRSR" id="PIRSR602401-1"/>
    </source>
</evidence>
<keyword evidence="5 6" id="KW-0408">Iron</keyword>
<dbReference type="OrthoDB" id="3934656at2759"/>
<sequence>MALFYDILALLQEYWIPCIIVGIFIRLLRNRYKPGVRGIPGPFLASISDLWLFIHCVQRKSQKDYELHRQYDTPLLRLAPNTISVGDAEAVRIIYGWKPVFKKSHLYISQHQTSQAGEVIHNLSSVMDEEKHAHIRRPVAHAYAMSTVVEYEPLIDSTFRAFVKQINERFVDPRKECDLSRWLQMYAFDVIGEITFSKRLGFIDSGEDIDRMMYHTGRAMDYIGMVGQIPTVDEWLRIKGFGNILRKIRPAGNVVMWTMKQIHAHTVHDGVKSPDFLTRFIKAREKYPDIMTDGQLAEYANTNVSAGSDTTAIVLRELVYRLLTHEGSYRQFMEELKAVLKARPLDETYDKPITWTEGNSMVYFQALIKECLRIHPALGQLIPRVVPEGGVELCGKFIPAGTVVGCNAWTVHRDKKFYGEDADEFRPERWLDPDKERVRYMENLSFAFGGGPRVCIGKNIAMLEITKFIPEFFRRFEVHLVDPNRYRLRPGWLVVQEGLDVGLQRRDPKSLID</sequence>
<feature type="binding site" description="axial binding residue" evidence="6">
    <location>
        <position position="455"/>
    </location>
    <ligand>
        <name>heme</name>
        <dbReference type="ChEBI" id="CHEBI:30413"/>
    </ligand>
    <ligandPart>
        <name>Fe</name>
        <dbReference type="ChEBI" id="CHEBI:18248"/>
    </ligandPart>
</feature>
<keyword evidence="6 7" id="KW-0349">Heme</keyword>
<dbReference type="PROSITE" id="PS00086">
    <property type="entry name" value="CYTOCHROME_P450"/>
    <property type="match status" value="1"/>
</dbReference>
<dbReference type="GO" id="GO:0020037">
    <property type="term" value="F:heme binding"/>
    <property type="evidence" value="ECO:0007669"/>
    <property type="project" value="InterPro"/>
</dbReference>
<organism evidence="8 9">
    <name type="scientific">Fonsecaea pedrosoi CBS 271.37</name>
    <dbReference type="NCBI Taxonomy" id="1442368"/>
    <lineage>
        <taxon>Eukaryota</taxon>
        <taxon>Fungi</taxon>
        <taxon>Dikarya</taxon>
        <taxon>Ascomycota</taxon>
        <taxon>Pezizomycotina</taxon>
        <taxon>Eurotiomycetes</taxon>
        <taxon>Chaetothyriomycetidae</taxon>
        <taxon>Chaetothyriales</taxon>
        <taxon>Herpotrichiellaceae</taxon>
        <taxon>Fonsecaea</taxon>
    </lineage>
</organism>
<dbReference type="HOGENOM" id="CLU_001570_14_0_1"/>
<protein>
    <recommendedName>
        <fullName evidence="10">Cytochrome P450 oxidoreductase</fullName>
    </recommendedName>
</protein>
<dbReference type="PANTHER" id="PTHR24305">
    <property type="entry name" value="CYTOCHROME P450"/>
    <property type="match status" value="1"/>
</dbReference>
<keyword evidence="9" id="KW-1185">Reference proteome</keyword>
<evidence type="ECO:0008006" key="10">
    <source>
        <dbReference type="Google" id="ProtNLM"/>
    </source>
</evidence>